<feature type="transmembrane region" description="Helical" evidence="13">
    <location>
        <begin position="27"/>
        <end position="46"/>
    </location>
</feature>
<evidence type="ECO:0000256" key="3">
    <source>
        <dbReference type="ARBA" id="ARBA00010199"/>
    </source>
</evidence>
<feature type="transmembrane region" description="Helical" evidence="13">
    <location>
        <begin position="441"/>
        <end position="461"/>
    </location>
</feature>
<sequence>MRKTFPSSAQLLQQVQSGQTLSARRSIYLVAILSLPTIAAQLSYIVMQYIDAGMVGHLSTHASASIGLVSPVTWVFQGLCFALTAGFSVQIAQACGSQHNAVARNTMKQGLIVGLCFSALLSVLNISLSAFIPVWLGGDPEIRSDSTAYICIFGASLCALQITSLGSAMIQSTGNMKIPSVVSIIMCLCDVLFNSMLIYPAHTYSWGYFSVLWPGADLGVAGAALGTALAELVGALIYLWYMLLHSPFLKLHSHERLHFHRSILLTALKISAPVAVENAVTNCAQVVSTRIIAPLGTTAIAANAFAVTAESICYQPGYGIGSASAAIVGQSIGAKQRIMSQRFAWLSIALGVVTMSIAGIVMFIGAPYIIALLSPDKDIQSVASTALRIGTLAEPFFAVSIVASAALRGAGDTLVSSFFNAGTIWAIRVPLAIFLCPLLGVNGYWLACVIQWWICGALFLYRVKSNVWLNKLSHES</sequence>
<comment type="function">
    <text evidence="1">Multidrug efflux pump.</text>
</comment>
<dbReference type="InterPro" id="IPR002528">
    <property type="entry name" value="MATE_fam"/>
</dbReference>
<evidence type="ECO:0000256" key="13">
    <source>
        <dbReference type="SAM" id="Phobius"/>
    </source>
</evidence>
<feature type="transmembrane region" description="Helical" evidence="13">
    <location>
        <begin position="147"/>
        <end position="166"/>
    </location>
</feature>
<protein>
    <recommendedName>
        <fullName evidence="4">Probable multidrug resistance protein NorM</fullName>
    </recommendedName>
    <alternativeName>
        <fullName evidence="12">Multidrug-efflux transporter</fullName>
    </alternativeName>
</protein>
<dbReference type="GO" id="GO:0042910">
    <property type="term" value="F:xenobiotic transmembrane transporter activity"/>
    <property type="evidence" value="ECO:0007669"/>
    <property type="project" value="InterPro"/>
</dbReference>
<evidence type="ECO:0000256" key="4">
    <source>
        <dbReference type="ARBA" id="ARBA00020268"/>
    </source>
</evidence>
<evidence type="ECO:0000256" key="12">
    <source>
        <dbReference type="ARBA" id="ARBA00031636"/>
    </source>
</evidence>
<dbReference type="InterPro" id="IPR048279">
    <property type="entry name" value="MdtK-like"/>
</dbReference>
<keyword evidence="7" id="KW-1003">Cell membrane</keyword>
<gene>
    <name evidence="14" type="ORF">CYJ32_01770</name>
</gene>
<evidence type="ECO:0000256" key="10">
    <source>
        <dbReference type="ARBA" id="ARBA00023065"/>
    </source>
</evidence>
<evidence type="ECO:0000256" key="7">
    <source>
        <dbReference type="ARBA" id="ARBA00022475"/>
    </source>
</evidence>
<feature type="transmembrane region" description="Helical" evidence="13">
    <location>
        <begin position="414"/>
        <end position="435"/>
    </location>
</feature>
<dbReference type="Pfam" id="PF01554">
    <property type="entry name" value="MatE"/>
    <property type="match status" value="2"/>
</dbReference>
<evidence type="ECO:0000256" key="2">
    <source>
        <dbReference type="ARBA" id="ARBA00004651"/>
    </source>
</evidence>
<dbReference type="PANTHER" id="PTHR43298:SF2">
    <property type="entry name" value="FMN_FAD EXPORTER YEEO-RELATED"/>
    <property type="match status" value="1"/>
</dbReference>
<keyword evidence="10" id="KW-0406">Ion transport</keyword>
<feature type="transmembrane region" description="Helical" evidence="13">
    <location>
        <begin position="219"/>
        <end position="241"/>
    </location>
</feature>
<evidence type="ECO:0000313" key="14">
    <source>
        <dbReference type="EMBL" id="PKZ16185.1"/>
    </source>
</evidence>
<dbReference type="RefSeq" id="WP_101541200.1">
    <property type="nucleotide sequence ID" value="NZ_PKGU01000001.1"/>
</dbReference>
<evidence type="ECO:0000256" key="11">
    <source>
        <dbReference type="ARBA" id="ARBA00023136"/>
    </source>
</evidence>
<feature type="transmembrane region" description="Helical" evidence="13">
    <location>
        <begin position="385"/>
        <end position="407"/>
    </location>
</feature>
<feature type="transmembrane region" description="Helical" evidence="13">
    <location>
        <begin position="110"/>
        <end position="135"/>
    </location>
</feature>
<evidence type="ECO:0000313" key="15">
    <source>
        <dbReference type="Proteomes" id="UP000242263"/>
    </source>
</evidence>
<evidence type="ECO:0000256" key="8">
    <source>
        <dbReference type="ARBA" id="ARBA00022692"/>
    </source>
</evidence>
<accession>A0A2I1M7T1</accession>
<dbReference type="GO" id="GO:0005886">
    <property type="term" value="C:plasma membrane"/>
    <property type="evidence" value="ECO:0007669"/>
    <property type="project" value="UniProtKB-SubCell"/>
</dbReference>
<dbReference type="InterPro" id="IPR050222">
    <property type="entry name" value="MATE_MdtK"/>
</dbReference>
<evidence type="ECO:0000256" key="5">
    <source>
        <dbReference type="ARBA" id="ARBA00022448"/>
    </source>
</evidence>
<keyword evidence="6" id="KW-0050">Antiport</keyword>
<dbReference type="GO" id="GO:0006811">
    <property type="term" value="P:monoatomic ion transport"/>
    <property type="evidence" value="ECO:0007669"/>
    <property type="project" value="UniProtKB-KW"/>
</dbReference>
<dbReference type="PANTHER" id="PTHR43298">
    <property type="entry name" value="MULTIDRUG RESISTANCE PROTEIN NORM-RELATED"/>
    <property type="match status" value="1"/>
</dbReference>
<keyword evidence="11 13" id="KW-0472">Membrane</keyword>
<dbReference type="Proteomes" id="UP000242263">
    <property type="component" value="Unassembled WGS sequence"/>
</dbReference>
<organism evidence="14 15">
    <name type="scientific">Alloscardovia omnicolens</name>
    <dbReference type="NCBI Taxonomy" id="419015"/>
    <lineage>
        <taxon>Bacteria</taxon>
        <taxon>Bacillati</taxon>
        <taxon>Actinomycetota</taxon>
        <taxon>Actinomycetes</taxon>
        <taxon>Bifidobacteriales</taxon>
        <taxon>Bifidobacteriaceae</taxon>
        <taxon>Alloscardovia</taxon>
    </lineage>
</organism>
<evidence type="ECO:0000256" key="6">
    <source>
        <dbReference type="ARBA" id="ARBA00022449"/>
    </source>
</evidence>
<dbReference type="EMBL" id="PKGU01000001">
    <property type="protein sequence ID" value="PKZ16185.1"/>
    <property type="molecule type" value="Genomic_DNA"/>
</dbReference>
<dbReference type="NCBIfam" id="TIGR00797">
    <property type="entry name" value="matE"/>
    <property type="match status" value="1"/>
</dbReference>
<evidence type="ECO:0000256" key="1">
    <source>
        <dbReference type="ARBA" id="ARBA00003408"/>
    </source>
</evidence>
<feature type="transmembrane region" description="Helical" evidence="13">
    <location>
        <begin position="343"/>
        <end position="373"/>
    </location>
</feature>
<name>A0A2I1M7T1_9BIFI</name>
<evidence type="ECO:0000256" key="9">
    <source>
        <dbReference type="ARBA" id="ARBA00022989"/>
    </source>
</evidence>
<feature type="transmembrane region" description="Helical" evidence="13">
    <location>
        <begin position="66"/>
        <end position="89"/>
    </location>
</feature>
<keyword evidence="8 13" id="KW-0812">Transmembrane</keyword>
<reference evidence="14 15" key="1">
    <citation type="submission" date="2017-12" db="EMBL/GenBank/DDBJ databases">
        <title>Phylogenetic diversity of female urinary microbiome.</title>
        <authorList>
            <person name="Thomas-White K."/>
            <person name="Wolfe A.J."/>
        </authorList>
    </citation>
    <scope>NUCLEOTIDE SEQUENCE [LARGE SCALE GENOMIC DNA]</scope>
    <source>
        <strain evidence="14 15">UMB0064</strain>
    </source>
</reference>
<proteinExistence type="inferred from homology"/>
<dbReference type="PIRSF" id="PIRSF006603">
    <property type="entry name" value="DinF"/>
    <property type="match status" value="1"/>
</dbReference>
<dbReference type="GO" id="GO:0015297">
    <property type="term" value="F:antiporter activity"/>
    <property type="evidence" value="ECO:0007669"/>
    <property type="project" value="UniProtKB-KW"/>
</dbReference>
<comment type="subcellular location">
    <subcellularLocation>
        <location evidence="2">Cell membrane</location>
        <topology evidence="2">Multi-pass membrane protein</topology>
    </subcellularLocation>
</comment>
<feature type="transmembrane region" description="Helical" evidence="13">
    <location>
        <begin position="178"/>
        <end position="199"/>
    </location>
</feature>
<comment type="caution">
    <text evidence="14">The sequence shown here is derived from an EMBL/GenBank/DDBJ whole genome shotgun (WGS) entry which is preliminary data.</text>
</comment>
<keyword evidence="5" id="KW-0813">Transport</keyword>
<keyword evidence="9 13" id="KW-1133">Transmembrane helix</keyword>
<dbReference type="AlphaFoldDB" id="A0A2I1M7T1"/>
<dbReference type="CDD" id="cd13137">
    <property type="entry name" value="MATE_NorM_like"/>
    <property type="match status" value="1"/>
</dbReference>
<comment type="similarity">
    <text evidence="3">Belongs to the multi antimicrobial extrusion (MATE) (TC 2.A.66.1) family.</text>
</comment>